<accession>A0A2U8FF00</accession>
<dbReference type="Gene3D" id="3.30.70.860">
    <property type="match status" value="1"/>
</dbReference>
<evidence type="ECO:0000256" key="1">
    <source>
        <dbReference type="ARBA" id="ARBA00022741"/>
    </source>
</evidence>
<dbReference type="PANTHER" id="PTHR30476:SF0">
    <property type="entry name" value="UPF0234 PROTEIN YAJQ"/>
    <property type="match status" value="1"/>
</dbReference>
<evidence type="ECO:0000256" key="2">
    <source>
        <dbReference type="ARBA" id="ARBA00093450"/>
    </source>
</evidence>
<dbReference type="NCBIfam" id="NF003819">
    <property type="entry name" value="PRK05412.1"/>
    <property type="match status" value="1"/>
</dbReference>
<organism evidence="4 5">
    <name type="scientific">Helicobacter apodemus</name>
    <dbReference type="NCBI Taxonomy" id="135569"/>
    <lineage>
        <taxon>Bacteria</taxon>
        <taxon>Pseudomonadati</taxon>
        <taxon>Campylobacterota</taxon>
        <taxon>Epsilonproteobacteria</taxon>
        <taxon>Campylobacterales</taxon>
        <taxon>Helicobacteraceae</taxon>
        <taxon>Helicobacter</taxon>
    </lineage>
</organism>
<gene>
    <name evidence="4" type="ORF">CDV25_08925</name>
</gene>
<dbReference type="Proteomes" id="UP000244890">
    <property type="component" value="Chromosome"/>
</dbReference>
<dbReference type="InterPro" id="IPR035570">
    <property type="entry name" value="UPF0234_N"/>
</dbReference>
<name>A0A2U8FF00_9HELI</name>
<dbReference type="KEGG" id="had:CDV25_08925"/>
<evidence type="ECO:0000313" key="4">
    <source>
        <dbReference type="EMBL" id="AWI34871.1"/>
    </source>
</evidence>
<dbReference type="HAMAP" id="MF_00632">
    <property type="entry name" value="UPF0234"/>
    <property type="match status" value="1"/>
</dbReference>
<dbReference type="InterPro" id="IPR035571">
    <property type="entry name" value="UPF0234-like_C"/>
</dbReference>
<evidence type="ECO:0000256" key="3">
    <source>
        <dbReference type="HAMAP-Rule" id="MF_00632"/>
    </source>
</evidence>
<dbReference type="GO" id="GO:0000166">
    <property type="term" value="F:nucleotide binding"/>
    <property type="evidence" value="ECO:0007669"/>
    <property type="project" value="UniProtKB-UniRule"/>
</dbReference>
<evidence type="ECO:0000313" key="5">
    <source>
        <dbReference type="Proteomes" id="UP000244890"/>
    </source>
</evidence>
<dbReference type="InterPro" id="IPR007551">
    <property type="entry name" value="YajQ/Smlt4090-like"/>
</dbReference>
<protein>
    <recommendedName>
        <fullName evidence="3">Nucleotide-binding protein CDV25_08925</fullName>
    </recommendedName>
</protein>
<dbReference type="GO" id="GO:0005829">
    <property type="term" value="C:cytosol"/>
    <property type="evidence" value="ECO:0007669"/>
    <property type="project" value="TreeGrafter"/>
</dbReference>
<proteinExistence type="inferred from homology"/>
<sequence length="167" mass="19059">MAAKEHSFDISAKIEMQELKNALEQAKKEINNRFDFKDDKTKELHLNEKTKVLSILAISENKAKAIKDILDSKLIKRNLSLKVLKETSKENASGGNTKITYQINDILDDKSIKTLTNAIKNQKFKVQTQIQGSEIRIKSKDIDELQKVISHLKTLELEIALCFNNFS</sequence>
<dbReference type="Pfam" id="PF04461">
    <property type="entry name" value="YajQ"/>
    <property type="match status" value="1"/>
</dbReference>
<dbReference type="SUPFAM" id="SSF89963">
    <property type="entry name" value="YajQ-like"/>
    <property type="match status" value="2"/>
</dbReference>
<dbReference type="PANTHER" id="PTHR30476">
    <property type="entry name" value="UPF0234 PROTEIN YAJQ"/>
    <property type="match status" value="1"/>
</dbReference>
<reference evidence="4 5" key="1">
    <citation type="submission" date="2017-06" db="EMBL/GenBank/DDBJ databases">
        <title>Complete genome of Helicobacter apodemus.</title>
        <authorList>
            <person name="Cho S."/>
        </authorList>
    </citation>
    <scope>NUCLEOTIDE SEQUENCE [LARGE SCALE GENOMIC DNA]</scope>
    <source>
        <strain evidence="5">SNUVETPUB-15-01</strain>
    </source>
</reference>
<dbReference type="EMBL" id="CP021886">
    <property type="protein sequence ID" value="AWI34871.1"/>
    <property type="molecule type" value="Genomic_DNA"/>
</dbReference>
<dbReference type="AlphaFoldDB" id="A0A2U8FF00"/>
<dbReference type="RefSeq" id="WP_108911647.1">
    <property type="nucleotide sequence ID" value="NZ_CP021886.1"/>
</dbReference>
<comment type="similarity">
    <text evidence="2 3">Belongs to the YajQ family.</text>
</comment>
<comment type="function">
    <text evidence="3">Nucleotide-binding protein.</text>
</comment>
<keyword evidence="1 3" id="KW-0547">Nucleotide-binding</keyword>
<dbReference type="InterPro" id="IPR036183">
    <property type="entry name" value="YajQ-like_sf"/>
</dbReference>
<dbReference type="Gene3D" id="3.30.70.990">
    <property type="entry name" value="YajQ-like, domain 2"/>
    <property type="match status" value="1"/>
</dbReference>
<dbReference type="OrthoDB" id="9801447at2"/>